<evidence type="ECO:0000256" key="1">
    <source>
        <dbReference type="SAM" id="MobiDB-lite"/>
    </source>
</evidence>
<accession>A0A8H6YNA5</accession>
<dbReference type="EMBL" id="JACAZI010000004">
    <property type="protein sequence ID" value="KAF7363113.1"/>
    <property type="molecule type" value="Genomic_DNA"/>
</dbReference>
<sequence length="115" mass="11514">MYCCAGPAPPTAVAAPAPLTTFAPPPAPPAPNSAPPIPALAGVDPSALNAVIQLLAGSKRACEEDGVDDVRSVRQRAAEAVAVPDVFVWTPASAATTPPFGSSPSQPPLPLLSRL</sequence>
<evidence type="ECO:0000313" key="2">
    <source>
        <dbReference type="EMBL" id="KAF7363113.1"/>
    </source>
</evidence>
<feature type="compositionally biased region" description="Pro residues" evidence="1">
    <location>
        <begin position="105"/>
        <end position="115"/>
    </location>
</feature>
<evidence type="ECO:0000313" key="3">
    <source>
        <dbReference type="Proteomes" id="UP000620124"/>
    </source>
</evidence>
<comment type="caution">
    <text evidence="2">The sequence shown here is derived from an EMBL/GenBank/DDBJ whole genome shotgun (WGS) entry which is preliminary data.</text>
</comment>
<keyword evidence="3" id="KW-1185">Reference proteome</keyword>
<organism evidence="2 3">
    <name type="scientific">Mycena venus</name>
    <dbReference type="NCBI Taxonomy" id="2733690"/>
    <lineage>
        <taxon>Eukaryota</taxon>
        <taxon>Fungi</taxon>
        <taxon>Dikarya</taxon>
        <taxon>Basidiomycota</taxon>
        <taxon>Agaricomycotina</taxon>
        <taxon>Agaricomycetes</taxon>
        <taxon>Agaricomycetidae</taxon>
        <taxon>Agaricales</taxon>
        <taxon>Marasmiineae</taxon>
        <taxon>Mycenaceae</taxon>
        <taxon>Mycena</taxon>
    </lineage>
</organism>
<proteinExistence type="predicted"/>
<protein>
    <submittedName>
        <fullName evidence="2">Uncharacterized protein</fullName>
    </submittedName>
</protein>
<reference evidence="2" key="1">
    <citation type="submission" date="2020-05" db="EMBL/GenBank/DDBJ databases">
        <title>Mycena genomes resolve the evolution of fungal bioluminescence.</title>
        <authorList>
            <person name="Tsai I.J."/>
        </authorList>
    </citation>
    <scope>NUCLEOTIDE SEQUENCE</scope>
    <source>
        <strain evidence="2">CCC161011</strain>
    </source>
</reference>
<feature type="region of interest" description="Disordered" evidence="1">
    <location>
        <begin position="94"/>
        <end position="115"/>
    </location>
</feature>
<gene>
    <name evidence="2" type="ORF">MVEN_00663700</name>
</gene>
<dbReference type="AlphaFoldDB" id="A0A8H6YNA5"/>
<dbReference type="Proteomes" id="UP000620124">
    <property type="component" value="Unassembled WGS sequence"/>
</dbReference>
<name>A0A8H6YNA5_9AGAR</name>